<gene>
    <name evidence="6" type="ORF">NOCA2140001</name>
</gene>
<feature type="domain" description="Amine oxidase" evidence="5">
    <location>
        <begin position="222"/>
        <end position="283"/>
    </location>
</feature>
<sequence length="530" mass="55739">MSGWDAIVVGAGPNGLVAANHLIDAGWSVLLLEAQPEVGGAVRSAEDVLPGFVHDTFSAFYPLAHASPTIRSFDLEDHGLTWRHAPAVLGHPLPDGDWALLHRDRDITAGLMDAQSPGDGEAWLGLCSQWDRIGDDLIGALLSPFPPVRAGLGVLARLRAVGGLDFVKMLLTPAAELGRTRFAGVGPRLLIAGNAGHADIPLDAPGSGLMGVLMSMLGQTVGFPVPEGGAGQLSLALARRFESRGGEIRCSSEVIGIDVVDRRATGVRTRDGEILTARRAVVADVVAPRLYGGLVAASELPARTMKALSSFQLDPGTVKVDWALDGPIPWAGSPAHAPGTFHVADSVEDMTEALGQVAAGAIPAHPFMLAGQMTTTDPTRSPPGTESMWAYTHVPQQSVRDAGDGNIRGVWDGDDCERFADRMQGRMERLAPGFTARIQARRVLGPRELEARDANLVGGAINGGTSQLHQELFFRPLPGLGRAETPIRGLYLGSASAHPGGGVHGAPGMNAARAALAHDRLHRLSRGRLH</sequence>
<comment type="subunit">
    <text evidence="3">Interacts with COX5B; this interaction may contribute to localize PYROXD2 to the inner face of the inner mitochondrial membrane.</text>
</comment>
<reference evidence="6" key="1">
    <citation type="submission" date="2015-08" db="EMBL/GenBank/DDBJ databases">
        <authorList>
            <person name="Babu N.S."/>
            <person name="Beckwith C.J."/>
            <person name="Beseler K.G."/>
            <person name="Brison A."/>
            <person name="Carone J.V."/>
            <person name="Caskin T.P."/>
            <person name="Diamond M."/>
            <person name="Durham M.E."/>
            <person name="Foxe J.M."/>
            <person name="Go M."/>
            <person name="Henderson B.A."/>
            <person name="Jones I.B."/>
            <person name="McGettigan J.A."/>
            <person name="Micheletti S.J."/>
            <person name="Nasrallah M.E."/>
            <person name="Ortiz D."/>
            <person name="Piller C.R."/>
            <person name="Privatt S.R."/>
            <person name="Schneider S.L."/>
            <person name="Sharp S."/>
            <person name="Smith T.C."/>
            <person name="Stanton J.D."/>
            <person name="Ullery H.E."/>
            <person name="Wilson R.J."/>
            <person name="Serrano M.G."/>
            <person name="Buck G."/>
            <person name="Lee V."/>
            <person name="Wang Y."/>
            <person name="Carvalho R."/>
            <person name="Voegtly L."/>
            <person name="Shi R."/>
            <person name="Duckworth R."/>
            <person name="Johnson A."/>
            <person name="Loviza R."/>
            <person name="Walstead R."/>
            <person name="Shah Z."/>
            <person name="Kiflezghi M."/>
            <person name="Wade K."/>
            <person name="Ball S.L."/>
            <person name="Bradley K.W."/>
            <person name="Asai D.J."/>
            <person name="Bowman C.A."/>
            <person name="Russell D.A."/>
            <person name="Pope W.H."/>
            <person name="Jacobs-Sera D."/>
            <person name="Hendrix R.W."/>
            <person name="Hatfull G.F."/>
        </authorList>
    </citation>
    <scope>NUCLEOTIDE SEQUENCE</scope>
</reference>
<dbReference type="InterPro" id="IPR036188">
    <property type="entry name" value="FAD/NAD-bd_sf"/>
</dbReference>
<evidence type="ECO:0000313" key="6">
    <source>
        <dbReference type="EMBL" id="CUR54178.1"/>
    </source>
</evidence>
<organism evidence="6">
    <name type="scientific">metagenome</name>
    <dbReference type="NCBI Taxonomy" id="256318"/>
    <lineage>
        <taxon>unclassified sequences</taxon>
        <taxon>metagenomes</taxon>
    </lineage>
</organism>
<proteinExistence type="predicted"/>
<dbReference type="PANTHER" id="PTHR10668:SF105">
    <property type="entry name" value="DEHYDROGENASE-RELATED"/>
    <property type="match status" value="1"/>
</dbReference>
<dbReference type="EMBL" id="CZKA01000006">
    <property type="protein sequence ID" value="CUR54178.1"/>
    <property type="molecule type" value="Genomic_DNA"/>
</dbReference>
<evidence type="ECO:0000259" key="5">
    <source>
        <dbReference type="Pfam" id="PF01593"/>
    </source>
</evidence>
<dbReference type="GO" id="GO:0005759">
    <property type="term" value="C:mitochondrial matrix"/>
    <property type="evidence" value="ECO:0007669"/>
    <property type="project" value="UniProtKB-SubCell"/>
</dbReference>
<accession>A0A2P2BWQ5</accession>
<evidence type="ECO:0000256" key="1">
    <source>
        <dbReference type="ARBA" id="ARBA00004305"/>
    </source>
</evidence>
<protein>
    <recommendedName>
        <fullName evidence="4">Pyridine nucleotide-disulfide oxidoreductase domain-containing protein 2</fullName>
    </recommendedName>
</protein>
<name>A0A2P2BWQ5_9ZZZZ</name>
<comment type="function">
    <text evidence="2">Probable oxidoreductase that may play a role as regulator of mitochondrial function.</text>
</comment>
<dbReference type="PANTHER" id="PTHR10668">
    <property type="entry name" value="PHYTOENE DEHYDROGENASE"/>
    <property type="match status" value="1"/>
</dbReference>
<comment type="subcellular location">
    <subcellularLocation>
        <location evidence="1">Mitochondrion matrix</location>
    </subcellularLocation>
</comment>
<dbReference type="Gene3D" id="3.50.50.60">
    <property type="entry name" value="FAD/NAD(P)-binding domain"/>
    <property type="match status" value="2"/>
</dbReference>
<dbReference type="Pfam" id="PF01593">
    <property type="entry name" value="Amino_oxidase"/>
    <property type="match status" value="1"/>
</dbReference>
<evidence type="ECO:0000256" key="2">
    <source>
        <dbReference type="ARBA" id="ARBA00037217"/>
    </source>
</evidence>
<dbReference type="Pfam" id="PF13450">
    <property type="entry name" value="NAD_binding_8"/>
    <property type="match status" value="1"/>
</dbReference>
<evidence type="ECO:0000256" key="4">
    <source>
        <dbReference type="ARBA" id="ARBA00040298"/>
    </source>
</evidence>
<dbReference type="InterPro" id="IPR002937">
    <property type="entry name" value="Amino_oxidase"/>
</dbReference>
<evidence type="ECO:0000256" key="3">
    <source>
        <dbReference type="ARBA" id="ARBA00038825"/>
    </source>
</evidence>
<dbReference type="SUPFAM" id="SSF51905">
    <property type="entry name" value="FAD/NAD(P)-binding domain"/>
    <property type="match status" value="1"/>
</dbReference>
<dbReference type="GO" id="GO:0016491">
    <property type="term" value="F:oxidoreductase activity"/>
    <property type="evidence" value="ECO:0007669"/>
    <property type="project" value="InterPro"/>
</dbReference>
<dbReference type="AlphaFoldDB" id="A0A2P2BWQ5"/>